<dbReference type="InterPro" id="IPR050316">
    <property type="entry name" value="Tyrosinase/Hemocyanin"/>
</dbReference>
<protein>
    <submittedName>
        <fullName evidence="6">TYR3-like protein</fullName>
    </submittedName>
</protein>
<reference evidence="6" key="1">
    <citation type="submission" date="2022-11" db="EMBL/GenBank/DDBJ databases">
        <title>Centuries of genome instability and evolution in soft-shell clam transmissible cancer (bioRxiv).</title>
        <authorList>
            <person name="Hart S.F.M."/>
            <person name="Yonemitsu M.A."/>
            <person name="Giersch R.M."/>
            <person name="Beal B.F."/>
            <person name="Arriagada G."/>
            <person name="Davis B.W."/>
            <person name="Ostrander E.A."/>
            <person name="Goff S.P."/>
            <person name="Metzger M.J."/>
        </authorList>
    </citation>
    <scope>NUCLEOTIDE SEQUENCE</scope>
    <source>
        <strain evidence="6">MELC-2E11</strain>
        <tissue evidence="6">Siphon/mantle</tissue>
    </source>
</reference>
<feature type="region of interest" description="Disordered" evidence="3">
    <location>
        <begin position="629"/>
        <end position="665"/>
    </location>
</feature>
<dbReference type="PANTHER" id="PTHR11474">
    <property type="entry name" value="TYROSINASE FAMILY MEMBER"/>
    <property type="match status" value="1"/>
</dbReference>
<dbReference type="InterPro" id="IPR008922">
    <property type="entry name" value="Di-copper_centre_dom_sf"/>
</dbReference>
<dbReference type="InterPro" id="IPR002227">
    <property type="entry name" value="Tyrosinase_Cu-bd"/>
</dbReference>
<evidence type="ECO:0000313" key="7">
    <source>
        <dbReference type="Proteomes" id="UP001164746"/>
    </source>
</evidence>
<feature type="domain" description="Tyrosinase copper-binding" evidence="4">
    <location>
        <begin position="119"/>
        <end position="136"/>
    </location>
</feature>
<proteinExistence type="predicted"/>
<keyword evidence="1" id="KW-0479">Metal-binding</keyword>
<feature type="non-terminal residue" evidence="6">
    <location>
        <position position="1"/>
    </location>
</feature>
<evidence type="ECO:0000256" key="1">
    <source>
        <dbReference type="ARBA" id="ARBA00022723"/>
    </source>
</evidence>
<evidence type="ECO:0000313" key="6">
    <source>
        <dbReference type="EMBL" id="WAR12529.1"/>
    </source>
</evidence>
<accession>A0ABY7EVT5</accession>
<dbReference type="Proteomes" id="UP001164746">
    <property type="component" value="Chromosome 8"/>
</dbReference>
<dbReference type="EMBL" id="CP111019">
    <property type="protein sequence ID" value="WAR12529.1"/>
    <property type="molecule type" value="Genomic_DNA"/>
</dbReference>
<dbReference type="PROSITE" id="PS00497">
    <property type="entry name" value="TYROSINASE_1"/>
    <property type="match status" value="1"/>
</dbReference>
<evidence type="ECO:0000259" key="4">
    <source>
        <dbReference type="PROSITE" id="PS00497"/>
    </source>
</evidence>
<keyword evidence="2" id="KW-0186">Copper</keyword>
<dbReference type="PROSITE" id="PS00498">
    <property type="entry name" value="TYROSINASE_2"/>
    <property type="match status" value="1"/>
</dbReference>
<name>A0ABY7EVT5_MYAAR</name>
<dbReference type="Pfam" id="PF00264">
    <property type="entry name" value="Tyrosinase"/>
    <property type="match status" value="1"/>
</dbReference>
<organism evidence="6 7">
    <name type="scientific">Mya arenaria</name>
    <name type="common">Soft-shell clam</name>
    <dbReference type="NCBI Taxonomy" id="6604"/>
    <lineage>
        <taxon>Eukaryota</taxon>
        <taxon>Metazoa</taxon>
        <taxon>Spiralia</taxon>
        <taxon>Lophotrochozoa</taxon>
        <taxon>Mollusca</taxon>
        <taxon>Bivalvia</taxon>
        <taxon>Autobranchia</taxon>
        <taxon>Heteroconchia</taxon>
        <taxon>Euheterodonta</taxon>
        <taxon>Imparidentia</taxon>
        <taxon>Neoheterodontei</taxon>
        <taxon>Myida</taxon>
        <taxon>Myoidea</taxon>
        <taxon>Myidae</taxon>
        <taxon>Mya</taxon>
    </lineage>
</organism>
<dbReference type="PANTHER" id="PTHR11474:SF126">
    <property type="entry name" value="TYROSINASE-LIKE PROTEIN TYR-1-RELATED"/>
    <property type="match status" value="1"/>
</dbReference>
<dbReference type="SUPFAM" id="SSF48056">
    <property type="entry name" value="Di-copper centre-containing domain"/>
    <property type="match status" value="1"/>
</dbReference>
<evidence type="ECO:0000259" key="5">
    <source>
        <dbReference type="PROSITE" id="PS00498"/>
    </source>
</evidence>
<gene>
    <name evidence="6" type="ORF">MAR_026709</name>
</gene>
<evidence type="ECO:0000256" key="2">
    <source>
        <dbReference type="ARBA" id="ARBA00023008"/>
    </source>
</evidence>
<keyword evidence="7" id="KW-1185">Reference proteome</keyword>
<evidence type="ECO:0000256" key="3">
    <source>
        <dbReference type="SAM" id="MobiDB-lite"/>
    </source>
</evidence>
<feature type="domain" description="Tyrosinase copper-binding" evidence="5">
    <location>
        <begin position="260"/>
        <end position="271"/>
    </location>
</feature>
<dbReference type="Gene3D" id="1.10.1280.10">
    <property type="entry name" value="Di-copper center containing domain from catechol oxidase"/>
    <property type="match status" value="1"/>
</dbReference>
<dbReference type="PRINTS" id="PR00092">
    <property type="entry name" value="TYROSINASE"/>
</dbReference>
<sequence length="665" mass="76127">MEMLRDIWNMRFITLKKYVSGEQIFWECMQRVMWQMAEQMGHNVTRETRDYLDRLLQIAVDPSKEQFPRIRKEYRMMTDDERDRFHKAIQALKEDTTLEPNVYSAIAELHAGDVIPMAHFGAAFPGWHRILLLIFETALRLKDPSVSIPYWASNLDNEMEDPTKSIVWSEQFLGNGDGFVTTGPFANFKVYSTDTILTRNIGASGSLMTNDGIHGILSRNRTAHITYPSAPKQYNLELQHNALHVWMGGNMDDLSQSAEDPVFYLHHSFVDYLWEEFRTRQKMIGIDPETDYPESNWGDDNHAPDAAIGFGDLRNVDALSNVIADLVKYDPSPVCTRSHPTCISKYLRCDSSRSYPACVSLSQEELNPLKDNHVEVCVEAHLTRAVQNTFSINQYCDIRKWAYIPVKIVLQRPPEFTNYKAFPVLNNKPVMTTDVFSTISVNRNITEHLASYPNCKVTSAVARKIYVESYGLNYYGKYKDFTVLDQRHALSSATTYLGVKSPESNYTDVIVYAFDYCGRTCRPFCLDVSSNPPKSTPCSGVLRITSEDPKLYGDDYAEAVNMLWNADSPDELPENAPLHFITFYCDYSGTWPWDEEMQRKVHGPKRQFKHEPVLRESNVQDVVHQKLVQPVVANKRPPLRTANTPSPVEKAKTASQTVPEKKKKT</sequence>